<dbReference type="EMBL" id="JAMKFB020000018">
    <property type="protein sequence ID" value="KAL0169056.1"/>
    <property type="molecule type" value="Genomic_DNA"/>
</dbReference>
<evidence type="ECO:0000313" key="3">
    <source>
        <dbReference type="Proteomes" id="UP001529510"/>
    </source>
</evidence>
<feature type="region of interest" description="Disordered" evidence="1">
    <location>
        <begin position="147"/>
        <end position="176"/>
    </location>
</feature>
<name>A0ABD0P727_CIRMR</name>
<sequence>SSEEDDTPSIMSVLQAYQADLLKGLDEGEKVDLEELRRTADLALHAEETARAVRRSMAAMVAAKRHLWLTLSDMKEKDRVFLLDAPLETSDLFGDAVDSVVSRNQEARKQAAAFQRFLPRRSLTPAAAGREQPQPCTGSSYCEVHMLSVATRAPPSRDRDQRHSRPGSSKARPDLR</sequence>
<keyword evidence="3" id="KW-1185">Reference proteome</keyword>
<feature type="non-terminal residue" evidence="2">
    <location>
        <position position="1"/>
    </location>
</feature>
<evidence type="ECO:0000313" key="2">
    <source>
        <dbReference type="EMBL" id="KAL0169056.1"/>
    </source>
</evidence>
<protein>
    <submittedName>
        <fullName evidence="2">Uncharacterized protein</fullName>
    </submittedName>
</protein>
<dbReference type="AlphaFoldDB" id="A0ABD0P727"/>
<organism evidence="2 3">
    <name type="scientific">Cirrhinus mrigala</name>
    <name type="common">Mrigala</name>
    <dbReference type="NCBI Taxonomy" id="683832"/>
    <lineage>
        <taxon>Eukaryota</taxon>
        <taxon>Metazoa</taxon>
        <taxon>Chordata</taxon>
        <taxon>Craniata</taxon>
        <taxon>Vertebrata</taxon>
        <taxon>Euteleostomi</taxon>
        <taxon>Actinopterygii</taxon>
        <taxon>Neopterygii</taxon>
        <taxon>Teleostei</taxon>
        <taxon>Ostariophysi</taxon>
        <taxon>Cypriniformes</taxon>
        <taxon>Cyprinidae</taxon>
        <taxon>Labeoninae</taxon>
        <taxon>Labeonini</taxon>
        <taxon>Cirrhinus</taxon>
    </lineage>
</organism>
<reference evidence="2 3" key="1">
    <citation type="submission" date="2024-05" db="EMBL/GenBank/DDBJ databases">
        <title>Genome sequencing and assembly of Indian major carp, Cirrhinus mrigala (Hamilton, 1822).</title>
        <authorList>
            <person name="Mohindra V."/>
            <person name="Chowdhury L.M."/>
            <person name="Lal K."/>
            <person name="Jena J.K."/>
        </authorList>
    </citation>
    <scope>NUCLEOTIDE SEQUENCE [LARGE SCALE GENOMIC DNA]</scope>
    <source>
        <strain evidence="2">CM1030</strain>
        <tissue evidence="2">Blood</tissue>
    </source>
</reference>
<feature type="non-terminal residue" evidence="2">
    <location>
        <position position="176"/>
    </location>
</feature>
<accession>A0ABD0P727</accession>
<proteinExistence type="predicted"/>
<evidence type="ECO:0000256" key="1">
    <source>
        <dbReference type="SAM" id="MobiDB-lite"/>
    </source>
</evidence>
<comment type="caution">
    <text evidence="2">The sequence shown here is derived from an EMBL/GenBank/DDBJ whole genome shotgun (WGS) entry which is preliminary data.</text>
</comment>
<gene>
    <name evidence="2" type="ORF">M9458_037278</name>
</gene>
<dbReference type="Proteomes" id="UP001529510">
    <property type="component" value="Unassembled WGS sequence"/>
</dbReference>